<gene>
    <name evidence="1" type="ORF">E2C01_099232</name>
</gene>
<dbReference type="AlphaFoldDB" id="A0A5B7K3C2"/>
<sequence>MVSHDGDASQTDNHSHALHCHFLSFFYLYPSFIVLSDCHTCLNAATVILPATTTATVAQEK</sequence>
<evidence type="ECO:0000313" key="2">
    <source>
        <dbReference type="Proteomes" id="UP000324222"/>
    </source>
</evidence>
<accession>A0A5B7K3C2</accession>
<dbReference type="EMBL" id="VSRR010136843">
    <property type="protein sequence ID" value="MPD03591.1"/>
    <property type="molecule type" value="Genomic_DNA"/>
</dbReference>
<organism evidence="1 2">
    <name type="scientific">Portunus trituberculatus</name>
    <name type="common">Swimming crab</name>
    <name type="synonym">Neptunus trituberculatus</name>
    <dbReference type="NCBI Taxonomy" id="210409"/>
    <lineage>
        <taxon>Eukaryota</taxon>
        <taxon>Metazoa</taxon>
        <taxon>Ecdysozoa</taxon>
        <taxon>Arthropoda</taxon>
        <taxon>Crustacea</taxon>
        <taxon>Multicrustacea</taxon>
        <taxon>Malacostraca</taxon>
        <taxon>Eumalacostraca</taxon>
        <taxon>Eucarida</taxon>
        <taxon>Decapoda</taxon>
        <taxon>Pleocyemata</taxon>
        <taxon>Brachyura</taxon>
        <taxon>Eubrachyura</taxon>
        <taxon>Portunoidea</taxon>
        <taxon>Portunidae</taxon>
        <taxon>Portuninae</taxon>
        <taxon>Portunus</taxon>
    </lineage>
</organism>
<dbReference type="Proteomes" id="UP000324222">
    <property type="component" value="Unassembled WGS sequence"/>
</dbReference>
<comment type="caution">
    <text evidence="1">The sequence shown here is derived from an EMBL/GenBank/DDBJ whole genome shotgun (WGS) entry which is preliminary data.</text>
</comment>
<proteinExistence type="predicted"/>
<name>A0A5B7K3C2_PORTR</name>
<keyword evidence="2" id="KW-1185">Reference proteome</keyword>
<evidence type="ECO:0000313" key="1">
    <source>
        <dbReference type="EMBL" id="MPD03591.1"/>
    </source>
</evidence>
<reference evidence="1 2" key="1">
    <citation type="submission" date="2019-05" db="EMBL/GenBank/DDBJ databases">
        <title>Another draft genome of Portunus trituberculatus and its Hox gene families provides insights of decapod evolution.</title>
        <authorList>
            <person name="Jeong J.-H."/>
            <person name="Song I."/>
            <person name="Kim S."/>
            <person name="Choi T."/>
            <person name="Kim D."/>
            <person name="Ryu S."/>
            <person name="Kim W."/>
        </authorList>
    </citation>
    <scope>NUCLEOTIDE SEQUENCE [LARGE SCALE GENOMIC DNA]</scope>
    <source>
        <tissue evidence="1">Muscle</tissue>
    </source>
</reference>
<protein>
    <submittedName>
        <fullName evidence="1">Uncharacterized protein</fullName>
    </submittedName>
</protein>